<comment type="caution">
    <text evidence="2">The sequence shown here is derived from an EMBL/GenBank/DDBJ whole genome shotgun (WGS) entry which is preliminary data.</text>
</comment>
<proteinExistence type="predicted"/>
<reference evidence="2" key="2">
    <citation type="submission" date="2023-06" db="EMBL/GenBank/DDBJ databases">
        <authorList>
            <consortium name="Lawrence Berkeley National Laboratory"/>
            <person name="Haridas S."/>
            <person name="Hensen N."/>
            <person name="Bonometti L."/>
            <person name="Westerberg I."/>
            <person name="Brannstrom I.O."/>
            <person name="Guillou S."/>
            <person name="Cros-Aarteil S."/>
            <person name="Calhoun S."/>
            <person name="Kuo A."/>
            <person name="Mondo S."/>
            <person name="Pangilinan J."/>
            <person name="Riley R."/>
            <person name="Labutti K."/>
            <person name="Andreopoulos B."/>
            <person name="Lipzen A."/>
            <person name="Chen C."/>
            <person name="Yanf M."/>
            <person name="Daum C."/>
            <person name="Ng V."/>
            <person name="Clum A."/>
            <person name="Steindorff A."/>
            <person name="Ohm R."/>
            <person name="Martin F."/>
            <person name="Silar P."/>
            <person name="Natvig D."/>
            <person name="Lalanne C."/>
            <person name="Gautier V."/>
            <person name="Ament-Velasquez S.L."/>
            <person name="Kruys A."/>
            <person name="Hutchinson M.I."/>
            <person name="Powell A.J."/>
            <person name="Barry K."/>
            <person name="Miller A.N."/>
            <person name="Grigoriev I.V."/>
            <person name="Debuchy R."/>
            <person name="Gladieux P."/>
            <person name="Thoren M.H."/>
            <person name="Johannesson H."/>
        </authorList>
    </citation>
    <scope>NUCLEOTIDE SEQUENCE</scope>
    <source>
        <strain evidence="2">CBS 955.72</strain>
    </source>
</reference>
<sequence>MVVVPCAHDSKKIKKRQERQTHLMSATEQPSSPGRGRRAASDDREAAPGKEPTIIISSPIPSPIPSGHLLQIHGMESSPYASSHDSLYGPVEVDEEQQRARFFWQRVVQGANGSTPAMGSEWEVLVKFIDDLACYTSLRPWDTLSLTTQESLRQLFGGSARPYYDAKYASFALIQAWMWHALDDNLFSDPDKWATPKWNAYGTLCASLRHHHAGTLDSAITLKEHGEPGVYAESEFHYWRMLTTRIMMNGWEEIGMNTALHTSVHRLADRLMGKLAEIIDEAKKPLGTYEDKVRCIARSAVSTDLQIIRAWAHVMIAWRLPNMANAAAMKGHPLRKSPAIQNYDDMFETKDGHIDFVVSPGIFESGESRTQFYEGRWMYPIRVAITEELDDPAARFRSKAHDGFDKPVSS</sequence>
<keyword evidence="3" id="KW-1185">Reference proteome</keyword>
<dbReference type="Proteomes" id="UP001275084">
    <property type="component" value="Unassembled WGS sequence"/>
</dbReference>
<gene>
    <name evidence="2" type="ORF">B0T25DRAFT_277988</name>
</gene>
<feature type="region of interest" description="Disordered" evidence="1">
    <location>
        <begin position="1"/>
        <end position="60"/>
    </location>
</feature>
<evidence type="ECO:0000313" key="3">
    <source>
        <dbReference type="Proteomes" id="UP001275084"/>
    </source>
</evidence>
<dbReference type="AlphaFoldDB" id="A0AAJ0HBP2"/>
<dbReference type="EMBL" id="JAUIQD010000006">
    <property type="protein sequence ID" value="KAK3346375.1"/>
    <property type="molecule type" value="Genomic_DNA"/>
</dbReference>
<organism evidence="2 3">
    <name type="scientific">Lasiosphaeria hispida</name>
    <dbReference type="NCBI Taxonomy" id="260671"/>
    <lineage>
        <taxon>Eukaryota</taxon>
        <taxon>Fungi</taxon>
        <taxon>Dikarya</taxon>
        <taxon>Ascomycota</taxon>
        <taxon>Pezizomycotina</taxon>
        <taxon>Sordariomycetes</taxon>
        <taxon>Sordariomycetidae</taxon>
        <taxon>Sordariales</taxon>
        <taxon>Lasiosphaeriaceae</taxon>
        <taxon>Lasiosphaeria</taxon>
    </lineage>
</organism>
<reference evidence="2" key="1">
    <citation type="journal article" date="2023" name="Mol. Phylogenet. Evol.">
        <title>Genome-scale phylogeny and comparative genomics of the fungal order Sordariales.</title>
        <authorList>
            <person name="Hensen N."/>
            <person name="Bonometti L."/>
            <person name="Westerberg I."/>
            <person name="Brannstrom I.O."/>
            <person name="Guillou S."/>
            <person name="Cros-Aarteil S."/>
            <person name="Calhoun S."/>
            <person name="Haridas S."/>
            <person name="Kuo A."/>
            <person name="Mondo S."/>
            <person name="Pangilinan J."/>
            <person name="Riley R."/>
            <person name="LaButti K."/>
            <person name="Andreopoulos B."/>
            <person name="Lipzen A."/>
            <person name="Chen C."/>
            <person name="Yan M."/>
            <person name="Daum C."/>
            <person name="Ng V."/>
            <person name="Clum A."/>
            <person name="Steindorff A."/>
            <person name="Ohm R.A."/>
            <person name="Martin F."/>
            <person name="Silar P."/>
            <person name="Natvig D.O."/>
            <person name="Lalanne C."/>
            <person name="Gautier V."/>
            <person name="Ament-Velasquez S.L."/>
            <person name="Kruys A."/>
            <person name="Hutchinson M.I."/>
            <person name="Powell A.J."/>
            <person name="Barry K."/>
            <person name="Miller A.N."/>
            <person name="Grigoriev I.V."/>
            <person name="Debuchy R."/>
            <person name="Gladieux P."/>
            <person name="Hiltunen Thoren M."/>
            <person name="Johannesson H."/>
        </authorList>
    </citation>
    <scope>NUCLEOTIDE SEQUENCE</scope>
    <source>
        <strain evidence="2">CBS 955.72</strain>
    </source>
</reference>
<name>A0AAJ0HBP2_9PEZI</name>
<accession>A0AAJ0HBP2</accession>
<evidence type="ECO:0000256" key="1">
    <source>
        <dbReference type="SAM" id="MobiDB-lite"/>
    </source>
</evidence>
<feature type="compositionally biased region" description="Basic and acidic residues" evidence="1">
    <location>
        <begin position="39"/>
        <end position="48"/>
    </location>
</feature>
<evidence type="ECO:0000313" key="2">
    <source>
        <dbReference type="EMBL" id="KAK3346375.1"/>
    </source>
</evidence>
<protein>
    <submittedName>
        <fullName evidence="2">Uncharacterized protein</fullName>
    </submittedName>
</protein>
<feature type="compositionally biased region" description="Polar residues" evidence="1">
    <location>
        <begin position="22"/>
        <end position="32"/>
    </location>
</feature>